<dbReference type="AlphaFoldDB" id="A0AAD4EFT2"/>
<dbReference type="Proteomes" id="UP001195769">
    <property type="component" value="Unassembled WGS sequence"/>
</dbReference>
<name>A0AAD4EFT2_9AGAM</name>
<proteinExistence type="predicted"/>
<organism evidence="2 3">
    <name type="scientific">Suillus fuscotomentosus</name>
    <dbReference type="NCBI Taxonomy" id="1912939"/>
    <lineage>
        <taxon>Eukaryota</taxon>
        <taxon>Fungi</taxon>
        <taxon>Dikarya</taxon>
        <taxon>Basidiomycota</taxon>
        <taxon>Agaricomycotina</taxon>
        <taxon>Agaricomycetes</taxon>
        <taxon>Agaricomycetidae</taxon>
        <taxon>Boletales</taxon>
        <taxon>Suillineae</taxon>
        <taxon>Suillaceae</taxon>
        <taxon>Suillus</taxon>
    </lineage>
</organism>
<reference evidence="2" key="1">
    <citation type="journal article" date="2020" name="New Phytol.">
        <title>Comparative genomics reveals dynamic genome evolution in host specialist ectomycorrhizal fungi.</title>
        <authorList>
            <person name="Lofgren L.A."/>
            <person name="Nguyen N.H."/>
            <person name="Vilgalys R."/>
            <person name="Ruytinx J."/>
            <person name="Liao H.L."/>
            <person name="Branco S."/>
            <person name="Kuo A."/>
            <person name="LaButti K."/>
            <person name="Lipzen A."/>
            <person name="Andreopoulos W."/>
            <person name="Pangilinan J."/>
            <person name="Riley R."/>
            <person name="Hundley H."/>
            <person name="Na H."/>
            <person name="Barry K."/>
            <person name="Grigoriev I.V."/>
            <person name="Stajich J.E."/>
            <person name="Kennedy P.G."/>
        </authorList>
    </citation>
    <scope>NUCLEOTIDE SEQUENCE</scope>
    <source>
        <strain evidence="2">FC203</strain>
    </source>
</reference>
<keyword evidence="1" id="KW-1133">Transmembrane helix</keyword>
<keyword evidence="1" id="KW-0472">Membrane</keyword>
<keyword evidence="3" id="KW-1185">Reference proteome</keyword>
<feature type="transmembrane region" description="Helical" evidence="1">
    <location>
        <begin position="97"/>
        <end position="125"/>
    </location>
</feature>
<dbReference type="RefSeq" id="XP_041230841.1">
    <property type="nucleotide sequence ID" value="XM_041360540.1"/>
</dbReference>
<evidence type="ECO:0000313" key="2">
    <source>
        <dbReference type="EMBL" id="KAG1905266.1"/>
    </source>
</evidence>
<comment type="caution">
    <text evidence="2">The sequence shown here is derived from an EMBL/GenBank/DDBJ whole genome shotgun (WGS) entry which is preliminary data.</text>
</comment>
<dbReference type="GeneID" id="64654838"/>
<feature type="transmembrane region" description="Helical" evidence="1">
    <location>
        <begin position="54"/>
        <end position="77"/>
    </location>
</feature>
<evidence type="ECO:0000256" key="1">
    <source>
        <dbReference type="SAM" id="Phobius"/>
    </source>
</evidence>
<protein>
    <submittedName>
        <fullName evidence="2">Uncharacterized protein</fullName>
    </submittedName>
</protein>
<sequence>MSLLIAIAWIMAITEVVINVVAGMFPSISILLLSFIHPGYIAHIIILTDYSTQIFCSAFGLLDVTVVLVTGLTILAMCNSLADLSKTDMSMAGVFPQIMGFSTCFSMHMVEFFLGIGIAGSYAILQAGGELCILYG</sequence>
<dbReference type="EMBL" id="JABBWK010000007">
    <property type="protein sequence ID" value="KAG1905266.1"/>
    <property type="molecule type" value="Genomic_DNA"/>
</dbReference>
<feature type="transmembrane region" description="Helical" evidence="1">
    <location>
        <begin position="24"/>
        <end position="47"/>
    </location>
</feature>
<accession>A0AAD4EFT2</accession>
<gene>
    <name evidence="2" type="ORF">F5891DRAFT_1008454</name>
</gene>
<keyword evidence="1" id="KW-0812">Transmembrane</keyword>
<evidence type="ECO:0000313" key="3">
    <source>
        <dbReference type="Proteomes" id="UP001195769"/>
    </source>
</evidence>